<dbReference type="Pfam" id="PF10551">
    <property type="entry name" value="MULE"/>
    <property type="match status" value="1"/>
</dbReference>
<sequence length="382" mass="44104">MHNVARAQGYAVSTVRSNIIHNQFEKGFERSGTPNANKNPSKTVTSRKLDCPFRLYATKYAKSTTWTLKVKNPEHSHDSTENIMAHPAFSKFNEQETSQIAQMFESLLMPRQSQAQLFSQRESDRPLIHQDIYNQVRKVKKGKLKGRRPIDFHIDTLKEENFVLSSERDAEGDITSLFFTHPVAIKLLHGFPHVILMYCISKTNNYKIPLFHIVGFSSTNKTTYGAICLMKNETEPSYTWELNQRIEKFLNNTNLVPPPVIVIDRYLALKNSLKKLFPDSKVVFKGDDQSVEKEIKNEAKKIFEDIGEDLFQRSMAEITPIIQHFQDVLTGKVPIDQIPKSQEDYQYFEHPLECKNICGRPPGAKNKNEKKNKREPSRFEII</sequence>
<evidence type="ECO:0000259" key="2">
    <source>
        <dbReference type="Pfam" id="PF10551"/>
    </source>
</evidence>
<dbReference type="PANTHER" id="PTHR31569">
    <property type="entry name" value="SWIM-TYPE DOMAIN-CONTAINING PROTEIN"/>
    <property type="match status" value="1"/>
</dbReference>
<dbReference type="OrthoDB" id="3356549at2759"/>
<keyword evidence="4" id="KW-1185">Reference proteome</keyword>
<dbReference type="Pfam" id="PF08731">
    <property type="entry name" value="AFT"/>
    <property type="match status" value="1"/>
</dbReference>
<reference evidence="3" key="1">
    <citation type="submission" date="2021-03" db="EMBL/GenBank/DDBJ databases">
        <title>Draft genome sequence of rust myrtle Austropuccinia psidii MF-1, a brazilian biotype.</title>
        <authorList>
            <person name="Quecine M.C."/>
            <person name="Pachon D.M.R."/>
            <person name="Bonatelli M.L."/>
            <person name="Correr F.H."/>
            <person name="Franceschini L.M."/>
            <person name="Leite T.F."/>
            <person name="Margarido G.R.A."/>
            <person name="Almeida C.A."/>
            <person name="Ferrarezi J.A."/>
            <person name="Labate C.A."/>
        </authorList>
    </citation>
    <scope>NUCLEOTIDE SEQUENCE</scope>
    <source>
        <strain evidence="3">MF-1</strain>
    </source>
</reference>
<dbReference type="GO" id="GO:0010106">
    <property type="term" value="P:cellular response to iron ion starvation"/>
    <property type="evidence" value="ECO:0007669"/>
    <property type="project" value="InterPro"/>
</dbReference>
<dbReference type="GO" id="GO:0000981">
    <property type="term" value="F:DNA-binding transcription factor activity, RNA polymerase II-specific"/>
    <property type="evidence" value="ECO:0007669"/>
    <property type="project" value="InterPro"/>
</dbReference>
<name>A0A9Q3H414_9BASI</name>
<accession>A0A9Q3H414</accession>
<comment type="caution">
    <text evidence="3">The sequence shown here is derived from an EMBL/GenBank/DDBJ whole genome shotgun (WGS) entry which is preliminary data.</text>
</comment>
<evidence type="ECO:0000313" key="3">
    <source>
        <dbReference type="EMBL" id="MBW0488560.1"/>
    </source>
</evidence>
<evidence type="ECO:0000313" key="4">
    <source>
        <dbReference type="Proteomes" id="UP000765509"/>
    </source>
</evidence>
<dbReference type="AlphaFoldDB" id="A0A9Q3H414"/>
<feature type="region of interest" description="Disordered" evidence="1">
    <location>
        <begin position="26"/>
        <end position="45"/>
    </location>
</feature>
<dbReference type="GO" id="GO:0045944">
    <property type="term" value="P:positive regulation of transcription by RNA polymerase II"/>
    <property type="evidence" value="ECO:0007669"/>
    <property type="project" value="InterPro"/>
</dbReference>
<evidence type="ECO:0000256" key="1">
    <source>
        <dbReference type="SAM" id="MobiDB-lite"/>
    </source>
</evidence>
<proteinExistence type="predicted"/>
<feature type="region of interest" description="Disordered" evidence="1">
    <location>
        <begin position="359"/>
        <end position="382"/>
    </location>
</feature>
<dbReference type="InterPro" id="IPR052579">
    <property type="entry name" value="Zinc_finger_SWIM"/>
</dbReference>
<protein>
    <recommendedName>
        <fullName evidence="2">MULE transposase domain-containing protein</fullName>
    </recommendedName>
</protein>
<dbReference type="InterPro" id="IPR014842">
    <property type="entry name" value="AFT"/>
</dbReference>
<feature type="compositionally biased region" description="Basic and acidic residues" evidence="1">
    <location>
        <begin position="366"/>
        <end position="382"/>
    </location>
</feature>
<feature type="domain" description="MULE transposase" evidence="2">
    <location>
        <begin position="202"/>
        <end position="281"/>
    </location>
</feature>
<gene>
    <name evidence="3" type="ORF">O181_028275</name>
</gene>
<dbReference type="InterPro" id="IPR018289">
    <property type="entry name" value="MULE_transposase_dom"/>
</dbReference>
<dbReference type="PANTHER" id="PTHR31569:SF4">
    <property type="entry name" value="SWIM-TYPE DOMAIN-CONTAINING PROTEIN"/>
    <property type="match status" value="1"/>
</dbReference>
<feature type="compositionally biased region" description="Polar residues" evidence="1">
    <location>
        <begin position="32"/>
        <end position="45"/>
    </location>
</feature>
<dbReference type="Proteomes" id="UP000765509">
    <property type="component" value="Unassembled WGS sequence"/>
</dbReference>
<organism evidence="3 4">
    <name type="scientific">Austropuccinia psidii MF-1</name>
    <dbReference type="NCBI Taxonomy" id="1389203"/>
    <lineage>
        <taxon>Eukaryota</taxon>
        <taxon>Fungi</taxon>
        <taxon>Dikarya</taxon>
        <taxon>Basidiomycota</taxon>
        <taxon>Pucciniomycotina</taxon>
        <taxon>Pucciniomycetes</taxon>
        <taxon>Pucciniales</taxon>
        <taxon>Sphaerophragmiaceae</taxon>
        <taxon>Austropuccinia</taxon>
    </lineage>
</organism>
<dbReference type="EMBL" id="AVOT02009658">
    <property type="protein sequence ID" value="MBW0488560.1"/>
    <property type="molecule type" value="Genomic_DNA"/>
</dbReference>